<dbReference type="GO" id="GO:0005525">
    <property type="term" value="F:GTP binding"/>
    <property type="evidence" value="ECO:0007669"/>
    <property type="project" value="InterPro"/>
</dbReference>
<evidence type="ECO:0000313" key="3">
    <source>
        <dbReference type="EMBL" id="ORY17907.1"/>
    </source>
</evidence>
<dbReference type="InterPro" id="IPR006073">
    <property type="entry name" value="GTP-bd"/>
</dbReference>
<dbReference type="AlphaFoldDB" id="A0A1Y2A6I2"/>
<evidence type="ECO:0000313" key="4">
    <source>
        <dbReference type="Proteomes" id="UP000193144"/>
    </source>
</evidence>
<dbReference type="EMBL" id="MCFA01000009">
    <property type="protein sequence ID" value="ORY17907.1"/>
    <property type="molecule type" value="Genomic_DNA"/>
</dbReference>
<dbReference type="InterPro" id="IPR027417">
    <property type="entry name" value="P-loop_NTPase"/>
</dbReference>
<sequence>MGVTGSGKSNFIHLATGSEAPKIGHTLDSCTQVTESYECRIGGRTFILLDTPGFDDTHRGDVDILSDIAETLSATYKNKLKISGIVYLHRIKDERMTNAIMRNLSMFRKLCGDDAFKNVTLATSFWDEMIDTAKGEWREEQLVKERKWWGYMASKGSKVRRFMNTRESALEIIAELAGLPPTALQIQKEMVDEGLDVNKTTAGEALNKELAELTAKHAEDLKRLQSDMEQAIKDRDVQLQQTIAEMQDEKRALIRRLENEREALQADRREELRALEQKFNDQLHRLERDRKEREAELDDLEARLARERLDSDTKLHEALARSEKLVNKIKDEMVNAQEEEKRRYENTLRQLEKQQERSAEEGRKYQKDIANQERHMLEERIRDLEASKQQATTNFWDVLVPLTAIGLQVLL</sequence>
<feature type="coiled-coil region" evidence="1">
    <location>
        <begin position="214"/>
        <end position="394"/>
    </location>
</feature>
<dbReference type="Gene3D" id="3.40.50.300">
    <property type="entry name" value="P-loop containing nucleotide triphosphate hydrolases"/>
    <property type="match status" value="1"/>
</dbReference>
<organism evidence="3 4">
    <name type="scientific">Clohesyomyces aquaticus</name>
    <dbReference type="NCBI Taxonomy" id="1231657"/>
    <lineage>
        <taxon>Eukaryota</taxon>
        <taxon>Fungi</taxon>
        <taxon>Dikarya</taxon>
        <taxon>Ascomycota</taxon>
        <taxon>Pezizomycotina</taxon>
        <taxon>Dothideomycetes</taxon>
        <taxon>Pleosporomycetidae</taxon>
        <taxon>Pleosporales</taxon>
        <taxon>Lindgomycetaceae</taxon>
        <taxon>Clohesyomyces</taxon>
    </lineage>
</organism>
<accession>A0A1Y2A6I2</accession>
<evidence type="ECO:0000259" key="2">
    <source>
        <dbReference type="Pfam" id="PF01926"/>
    </source>
</evidence>
<reference evidence="3 4" key="1">
    <citation type="submission" date="2016-07" db="EMBL/GenBank/DDBJ databases">
        <title>Pervasive Adenine N6-methylation of Active Genes in Fungi.</title>
        <authorList>
            <consortium name="DOE Joint Genome Institute"/>
            <person name="Mondo S.J."/>
            <person name="Dannebaum R.O."/>
            <person name="Kuo R.C."/>
            <person name="Labutti K."/>
            <person name="Haridas S."/>
            <person name="Kuo A."/>
            <person name="Salamov A."/>
            <person name="Ahrendt S.R."/>
            <person name="Lipzen A."/>
            <person name="Sullivan W."/>
            <person name="Andreopoulos W.B."/>
            <person name="Clum A."/>
            <person name="Lindquist E."/>
            <person name="Daum C."/>
            <person name="Ramamoorthy G.K."/>
            <person name="Gryganskyi A."/>
            <person name="Culley D."/>
            <person name="Magnuson J.K."/>
            <person name="James T.Y."/>
            <person name="O'Malley M.A."/>
            <person name="Stajich J.E."/>
            <person name="Spatafora J.W."/>
            <person name="Visel A."/>
            <person name="Grigoriev I.V."/>
        </authorList>
    </citation>
    <scope>NUCLEOTIDE SEQUENCE [LARGE SCALE GENOMIC DNA]</scope>
    <source>
        <strain evidence="3 4">CBS 115471</strain>
    </source>
</reference>
<dbReference type="OrthoDB" id="8954335at2759"/>
<evidence type="ECO:0000256" key="1">
    <source>
        <dbReference type="SAM" id="Coils"/>
    </source>
</evidence>
<name>A0A1Y2A6I2_9PLEO</name>
<dbReference type="Proteomes" id="UP000193144">
    <property type="component" value="Unassembled WGS sequence"/>
</dbReference>
<comment type="caution">
    <text evidence="3">The sequence shown here is derived from an EMBL/GenBank/DDBJ whole genome shotgun (WGS) entry which is preliminary data.</text>
</comment>
<gene>
    <name evidence="3" type="ORF">BCR34DRAFT_621585</name>
</gene>
<dbReference type="Pfam" id="PF01926">
    <property type="entry name" value="MMR_HSR1"/>
    <property type="match status" value="1"/>
</dbReference>
<keyword evidence="4" id="KW-1185">Reference proteome</keyword>
<keyword evidence="1" id="KW-0175">Coiled coil</keyword>
<dbReference type="SUPFAM" id="SSF52540">
    <property type="entry name" value="P-loop containing nucleoside triphosphate hydrolases"/>
    <property type="match status" value="1"/>
</dbReference>
<proteinExistence type="predicted"/>
<feature type="domain" description="G" evidence="2">
    <location>
        <begin position="1"/>
        <end position="89"/>
    </location>
</feature>
<protein>
    <recommendedName>
        <fullName evidence="2">G domain-containing protein</fullName>
    </recommendedName>
</protein>